<evidence type="ECO:0000313" key="1">
    <source>
        <dbReference type="EMBL" id="GFH29772.1"/>
    </source>
</evidence>
<gene>
    <name evidence="1" type="ORF">HaLaN_28490</name>
</gene>
<proteinExistence type="predicted"/>
<organism evidence="1 2">
    <name type="scientific">Haematococcus lacustris</name>
    <name type="common">Green alga</name>
    <name type="synonym">Haematococcus pluvialis</name>
    <dbReference type="NCBI Taxonomy" id="44745"/>
    <lineage>
        <taxon>Eukaryota</taxon>
        <taxon>Viridiplantae</taxon>
        <taxon>Chlorophyta</taxon>
        <taxon>core chlorophytes</taxon>
        <taxon>Chlorophyceae</taxon>
        <taxon>CS clade</taxon>
        <taxon>Chlamydomonadales</taxon>
        <taxon>Haematococcaceae</taxon>
        <taxon>Haematococcus</taxon>
    </lineage>
</organism>
<sequence>MLQPLRTATALNQSIDGSMNSSLRRSRAPCYCSSSKQPHKAVRMGKACKQKTILPGLTPLEAR</sequence>
<protein>
    <submittedName>
        <fullName evidence="1">Uncharacterized protein</fullName>
    </submittedName>
</protein>
<dbReference type="EMBL" id="BLLF01004520">
    <property type="protein sequence ID" value="GFH29772.1"/>
    <property type="molecule type" value="Genomic_DNA"/>
</dbReference>
<dbReference type="Proteomes" id="UP000485058">
    <property type="component" value="Unassembled WGS sequence"/>
</dbReference>
<comment type="caution">
    <text evidence="1">The sequence shown here is derived from an EMBL/GenBank/DDBJ whole genome shotgun (WGS) entry which is preliminary data.</text>
</comment>
<accession>A0A6A0AAX7</accession>
<evidence type="ECO:0000313" key="2">
    <source>
        <dbReference type="Proteomes" id="UP000485058"/>
    </source>
</evidence>
<reference evidence="1 2" key="1">
    <citation type="submission" date="2020-02" db="EMBL/GenBank/DDBJ databases">
        <title>Draft genome sequence of Haematococcus lacustris strain NIES-144.</title>
        <authorList>
            <person name="Morimoto D."/>
            <person name="Nakagawa S."/>
            <person name="Yoshida T."/>
            <person name="Sawayama S."/>
        </authorList>
    </citation>
    <scope>NUCLEOTIDE SEQUENCE [LARGE SCALE GENOMIC DNA]</scope>
    <source>
        <strain evidence="1 2">NIES-144</strain>
    </source>
</reference>
<name>A0A6A0AAX7_HAELA</name>
<dbReference type="AlphaFoldDB" id="A0A6A0AAX7"/>
<keyword evidence="2" id="KW-1185">Reference proteome</keyword>